<dbReference type="EMBL" id="AHTH01000045">
    <property type="protein sequence ID" value="EHR40118.1"/>
    <property type="molecule type" value="Genomic_DNA"/>
</dbReference>
<keyword evidence="8" id="KW-0234">DNA repair</keyword>
<feature type="binding site" evidence="9">
    <location>
        <position position="183"/>
    </location>
    <ligand>
        <name>2-oxoglutarate</name>
        <dbReference type="ChEBI" id="CHEBI:16810"/>
    </ligand>
</feature>
<evidence type="ECO:0000256" key="8">
    <source>
        <dbReference type="ARBA" id="ARBA00023204"/>
    </source>
</evidence>
<feature type="binding site" evidence="9">
    <location>
        <position position="201"/>
    </location>
    <ligand>
        <name>2-oxoglutarate</name>
        <dbReference type="ChEBI" id="CHEBI:16810"/>
    </ligand>
</feature>
<evidence type="ECO:0000313" key="11">
    <source>
        <dbReference type="EMBL" id="EHR40118.1"/>
    </source>
</evidence>
<dbReference type="InterPro" id="IPR027450">
    <property type="entry name" value="AlkB-like"/>
</dbReference>
<dbReference type="STRING" id="1129374.AJE_13140"/>
<feature type="binding site" evidence="9">
    <location>
        <position position="199"/>
    </location>
    <ligand>
        <name>2-oxoglutarate</name>
        <dbReference type="ChEBI" id="CHEBI:16810"/>
    </ligand>
</feature>
<keyword evidence="4" id="KW-0460">Magnesium</keyword>
<dbReference type="GO" id="GO:0035516">
    <property type="term" value="F:broad specificity oxidative DNA demethylase activity"/>
    <property type="evidence" value="ECO:0007669"/>
    <property type="project" value="TreeGrafter"/>
</dbReference>
<keyword evidence="5" id="KW-0223">Dioxygenase</keyword>
<keyword evidence="3" id="KW-0227">DNA damage</keyword>
<dbReference type="AlphaFoldDB" id="H3ZGX8"/>
<dbReference type="RefSeq" id="WP_008951268.1">
    <property type="nucleotide sequence ID" value="NZ_AHTH01000045.1"/>
</dbReference>
<dbReference type="GO" id="GO:0006307">
    <property type="term" value="P:DNA alkylation repair"/>
    <property type="evidence" value="ECO:0007669"/>
    <property type="project" value="TreeGrafter"/>
</dbReference>
<evidence type="ECO:0000256" key="9">
    <source>
        <dbReference type="PIRSR" id="PIRSR632852-1"/>
    </source>
</evidence>
<feature type="domain" description="Fe2OG dioxygenase" evidence="10">
    <location>
        <begin position="107"/>
        <end position="204"/>
    </location>
</feature>
<reference evidence="11 12" key="1">
    <citation type="journal article" date="2012" name="J. Bacteriol.">
        <title>Genome Sequence of Extracellular-Protease-Producing Alishewanella jeotgali Isolated from Traditional Korean Fermented Seafood.</title>
        <authorList>
            <person name="Jung J."/>
            <person name="Chun J."/>
            <person name="Park W."/>
        </authorList>
    </citation>
    <scope>NUCLEOTIDE SEQUENCE [LARGE SCALE GENOMIC DNA]</scope>
    <source>
        <strain evidence="11 12">KCTC 22429</strain>
    </source>
</reference>
<feature type="binding site" evidence="9">
    <location>
        <begin position="77"/>
        <end position="79"/>
    </location>
    <ligand>
        <name>substrate</name>
    </ligand>
</feature>
<dbReference type="GO" id="GO:0051747">
    <property type="term" value="F:cytosine C-5 DNA demethylase activity"/>
    <property type="evidence" value="ECO:0007669"/>
    <property type="project" value="TreeGrafter"/>
</dbReference>
<dbReference type="FunFam" id="2.60.120.590:FF:000004">
    <property type="entry name" value="DNA oxidative demethylase ALKBH2"/>
    <property type="match status" value="1"/>
</dbReference>
<gene>
    <name evidence="11" type="ORF">AJE_13140</name>
</gene>
<dbReference type="Pfam" id="PF13532">
    <property type="entry name" value="2OG-FeII_Oxy_2"/>
    <property type="match status" value="1"/>
</dbReference>
<organism evidence="11 12">
    <name type="scientific">Alishewanella jeotgali KCTC 22429</name>
    <dbReference type="NCBI Taxonomy" id="1129374"/>
    <lineage>
        <taxon>Bacteria</taxon>
        <taxon>Pseudomonadati</taxon>
        <taxon>Pseudomonadota</taxon>
        <taxon>Gammaproteobacteria</taxon>
        <taxon>Alteromonadales</taxon>
        <taxon>Alteromonadaceae</taxon>
        <taxon>Alishewanella</taxon>
    </lineage>
</organism>
<dbReference type="GO" id="GO:0008198">
    <property type="term" value="F:ferrous iron binding"/>
    <property type="evidence" value="ECO:0007669"/>
    <property type="project" value="TreeGrafter"/>
</dbReference>
<keyword evidence="6" id="KW-0560">Oxidoreductase</keyword>
<feature type="binding site" evidence="9">
    <location>
        <position position="195"/>
    </location>
    <ligand>
        <name>2-oxoglutarate</name>
        <dbReference type="ChEBI" id="CHEBI:16810"/>
    </ligand>
</feature>
<dbReference type="PROSITE" id="PS51471">
    <property type="entry name" value="FE2OG_OXY"/>
    <property type="match status" value="1"/>
</dbReference>
<accession>H3ZGX8</accession>
<evidence type="ECO:0000313" key="12">
    <source>
        <dbReference type="Proteomes" id="UP000012046"/>
    </source>
</evidence>
<evidence type="ECO:0000256" key="6">
    <source>
        <dbReference type="ARBA" id="ARBA00023002"/>
    </source>
</evidence>
<name>H3ZGX8_9ALTE</name>
<evidence type="ECO:0000256" key="5">
    <source>
        <dbReference type="ARBA" id="ARBA00022964"/>
    </source>
</evidence>
<keyword evidence="7" id="KW-0408">Iron</keyword>
<comment type="cofactor">
    <cofactor evidence="1">
        <name>Fe(2+)</name>
        <dbReference type="ChEBI" id="CHEBI:29033"/>
    </cofactor>
</comment>
<feature type="binding site" evidence="9">
    <location>
        <position position="129"/>
    </location>
    <ligand>
        <name>substrate</name>
    </ligand>
</feature>
<dbReference type="SUPFAM" id="SSF51197">
    <property type="entry name" value="Clavaminate synthase-like"/>
    <property type="match status" value="1"/>
</dbReference>
<dbReference type="PANTHER" id="PTHR31573:SF1">
    <property type="entry name" value="DNA OXIDATIVE DEMETHYLASE ALKBH2"/>
    <property type="match status" value="1"/>
</dbReference>
<evidence type="ECO:0000256" key="1">
    <source>
        <dbReference type="ARBA" id="ARBA00001954"/>
    </source>
</evidence>
<comment type="caution">
    <text evidence="11">The sequence shown here is derived from an EMBL/GenBank/DDBJ whole genome shotgun (WGS) entry which is preliminary data.</text>
</comment>
<dbReference type="Gene3D" id="2.60.120.590">
    <property type="entry name" value="Alpha-ketoglutarate-dependent dioxygenase AlkB-like"/>
    <property type="match status" value="1"/>
</dbReference>
<evidence type="ECO:0000256" key="7">
    <source>
        <dbReference type="ARBA" id="ARBA00023004"/>
    </source>
</evidence>
<dbReference type="PATRIC" id="fig|1129374.4.peg.2607"/>
<proteinExistence type="predicted"/>
<keyword evidence="2" id="KW-0479">Metal-binding</keyword>
<keyword evidence="12" id="KW-1185">Reference proteome</keyword>
<evidence type="ECO:0000256" key="4">
    <source>
        <dbReference type="ARBA" id="ARBA00022842"/>
    </source>
</evidence>
<evidence type="ECO:0000259" key="10">
    <source>
        <dbReference type="PROSITE" id="PS51471"/>
    </source>
</evidence>
<dbReference type="eggNOG" id="COG3145">
    <property type="taxonomic scope" value="Bacteria"/>
</dbReference>
<protein>
    <submittedName>
        <fullName evidence="11">2OG-Fe(II) oxygenase</fullName>
    </submittedName>
</protein>
<dbReference type="InterPro" id="IPR032852">
    <property type="entry name" value="ALKBH2"/>
</dbReference>
<feature type="binding site" evidence="9">
    <location>
        <position position="126"/>
    </location>
    <ligand>
        <name>2-oxoglutarate</name>
        <dbReference type="ChEBI" id="CHEBI:16810"/>
    </ligand>
</feature>
<feature type="binding site" evidence="9">
    <location>
        <position position="114"/>
    </location>
    <ligand>
        <name>2-oxoglutarate</name>
        <dbReference type="ChEBI" id="CHEBI:16810"/>
    </ligand>
</feature>
<feature type="binding site" evidence="9">
    <location>
        <position position="116"/>
    </location>
    <ligand>
        <name>2-oxoglutarate</name>
        <dbReference type="ChEBI" id="CHEBI:16810"/>
    </ligand>
</feature>
<evidence type="ECO:0000256" key="3">
    <source>
        <dbReference type="ARBA" id="ARBA00022763"/>
    </source>
</evidence>
<dbReference type="InterPro" id="IPR037151">
    <property type="entry name" value="AlkB-like_sf"/>
</dbReference>
<evidence type="ECO:0000256" key="2">
    <source>
        <dbReference type="ARBA" id="ARBA00022723"/>
    </source>
</evidence>
<sequence>MTRATPSDNRNQQRQYFSLPQAELQLWPAFLPATAADQLQQVLSQQLAWQRASIRLYGKAVPIPRRQVWMGEPHCQYRYSGTDFLPEPWHPAVKSLASQLSQALQLPFNCVLLNQYADGQDHMGWHADDEPELGVAPQIASVSLGYPRRFDLKHRELGCQLQLMLPHGSLLLMASECQHYWQHRLPKQAAANTERINLTFRYIASK</sequence>
<dbReference type="InterPro" id="IPR005123">
    <property type="entry name" value="Oxoglu/Fe-dep_dioxygenase_dom"/>
</dbReference>
<dbReference type="PANTHER" id="PTHR31573">
    <property type="entry name" value="ALPHA-KETOGLUTARATE-DEPENDENT DIOXYGENASE ALKB HOMOLOG 2"/>
    <property type="match status" value="1"/>
</dbReference>
<dbReference type="Proteomes" id="UP000012046">
    <property type="component" value="Unassembled WGS sequence"/>
</dbReference>